<evidence type="ECO:0000313" key="1">
    <source>
        <dbReference type="EMBL" id="KAK2962427.1"/>
    </source>
</evidence>
<name>A0ABQ9YF79_9EUKA</name>
<dbReference type="InterPro" id="IPR038586">
    <property type="entry name" value="Tctex-1-like_sf"/>
</dbReference>
<proteinExistence type="predicted"/>
<dbReference type="PANTHER" id="PTHR21255">
    <property type="entry name" value="T-COMPLEX-ASSOCIATED-TESTIS-EXPRESSED 1/ DYNEIN LIGHT CHAIN"/>
    <property type="match status" value="1"/>
</dbReference>
<keyword evidence="1" id="KW-0812">Transmembrane</keyword>
<comment type="caution">
    <text evidence="1">The sequence shown here is derived from an EMBL/GenBank/DDBJ whole genome shotgun (WGS) entry which is preliminary data.</text>
</comment>
<keyword evidence="2" id="KW-1185">Reference proteome</keyword>
<dbReference type="Pfam" id="PF03645">
    <property type="entry name" value="Tctex-1"/>
    <property type="match status" value="1"/>
</dbReference>
<accession>A0ABQ9YF79</accession>
<dbReference type="EMBL" id="JARBJD010000011">
    <property type="protein sequence ID" value="KAK2962427.1"/>
    <property type="molecule type" value="Genomic_DNA"/>
</dbReference>
<dbReference type="Proteomes" id="UP001281761">
    <property type="component" value="Unassembled WGS sequence"/>
</dbReference>
<dbReference type="InterPro" id="IPR005334">
    <property type="entry name" value="Tctex-1-like"/>
</dbReference>
<dbReference type="PANTHER" id="PTHR21255:SF7">
    <property type="entry name" value="DYNEIN LIGHT CHAIN TCTEX-TYPE PROTEIN 2B"/>
    <property type="match status" value="1"/>
</dbReference>
<keyword evidence="1" id="KW-0472">Membrane</keyword>
<evidence type="ECO:0000313" key="2">
    <source>
        <dbReference type="Proteomes" id="UP001281761"/>
    </source>
</evidence>
<sequence>MSENTTQRLKKFRPQQVKDVIHKVLHDTLQGKEYDPKETPAWSHELSDTIRSKLKELDVERYKYCVQVMIGEQKGEGVRFGFRALWDEDSDNFAQDTFVSDTLFCVAVVFGTYFDV</sequence>
<reference evidence="1 2" key="1">
    <citation type="journal article" date="2022" name="bioRxiv">
        <title>Genomics of Preaxostyla Flagellates Illuminates Evolutionary Transitions and the Path Towards Mitochondrial Loss.</title>
        <authorList>
            <person name="Novak L.V.F."/>
            <person name="Treitli S.C."/>
            <person name="Pyrih J."/>
            <person name="Halakuc P."/>
            <person name="Pipaliya S.V."/>
            <person name="Vacek V."/>
            <person name="Brzon O."/>
            <person name="Soukal P."/>
            <person name="Eme L."/>
            <person name="Dacks J.B."/>
            <person name="Karnkowska A."/>
            <person name="Elias M."/>
            <person name="Hampl V."/>
        </authorList>
    </citation>
    <scope>NUCLEOTIDE SEQUENCE [LARGE SCALE GENOMIC DNA]</scope>
    <source>
        <strain evidence="1">NAU3</strain>
        <tissue evidence="1">Gut</tissue>
    </source>
</reference>
<dbReference type="CDD" id="cd21459">
    <property type="entry name" value="DLC-like_TCTEX1D2"/>
    <property type="match status" value="1"/>
</dbReference>
<organism evidence="1 2">
    <name type="scientific">Blattamonas nauphoetae</name>
    <dbReference type="NCBI Taxonomy" id="2049346"/>
    <lineage>
        <taxon>Eukaryota</taxon>
        <taxon>Metamonada</taxon>
        <taxon>Preaxostyla</taxon>
        <taxon>Oxymonadida</taxon>
        <taxon>Blattamonas</taxon>
    </lineage>
</organism>
<dbReference type="Gene3D" id="3.30.1140.40">
    <property type="entry name" value="Tctex-1"/>
    <property type="match status" value="1"/>
</dbReference>
<gene>
    <name evidence="1" type="ORF">BLNAU_2670</name>
</gene>
<protein>
    <submittedName>
        <fullName evidence="1">Transmembrane 4 L6 family member 19</fullName>
    </submittedName>
</protein>